<protein>
    <submittedName>
        <fullName evidence="3">L-ascorbate metabolism protein UlaG (Beta-lactamase superfamily)</fullName>
    </submittedName>
</protein>
<dbReference type="Pfam" id="PF11396">
    <property type="entry name" value="PepSY_like"/>
    <property type="match status" value="1"/>
</dbReference>
<comment type="caution">
    <text evidence="3">The sequence shown here is derived from an EMBL/GenBank/DDBJ whole genome shotgun (WGS) entry which is preliminary data.</text>
</comment>
<dbReference type="RefSeq" id="WP_183411973.1">
    <property type="nucleotide sequence ID" value="NZ_JACHYB010000001.1"/>
</dbReference>
<gene>
    <name evidence="3" type="ORF">FHX64_000211</name>
</gene>
<feature type="domain" description="Putative beta-lactamase-inhibitor-like PepSY-like" evidence="2">
    <location>
        <begin position="56"/>
        <end position="139"/>
    </location>
</feature>
<organism evidence="3 4">
    <name type="scientific">Microbacter margulisiae</name>
    <dbReference type="NCBI Taxonomy" id="1350067"/>
    <lineage>
        <taxon>Bacteria</taxon>
        <taxon>Pseudomonadati</taxon>
        <taxon>Bacteroidota</taxon>
        <taxon>Bacteroidia</taxon>
        <taxon>Bacteroidales</taxon>
        <taxon>Porphyromonadaceae</taxon>
        <taxon>Microbacter</taxon>
    </lineage>
</organism>
<dbReference type="Gene3D" id="3.10.450.360">
    <property type="match status" value="1"/>
</dbReference>
<evidence type="ECO:0000313" key="4">
    <source>
        <dbReference type="Proteomes" id="UP000544222"/>
    </source>
</evidence>
<keyword evidence="4" id="KW-1185">Reference proteome</keyword>
<accession>A0A7W5H016</accession>
<dbReference type="AlphaFoldDB" id="A0A7W5H016"/>
<proteinExistence type="predicted"/>
<evidence type="ECO:0000256" key="1">
    <source>
        <dbReference type="SAM" id="SignalP"/>
    </source>
</evidence>
<sequence length="141" mass="16136">MKRFWFMILAVLFVTSSTFANVKAVPNVVKTSFAKKFQNARTVKWSRENAQEWEADFVLNGHSYSANFDNQGQWKETEHRIPVAEVPEAVNKALKKGFPDYRITEVDLSETPSGETYEFDVIKGALKREVDFNRTGVLIGK</sequence>
<dbReference type="Proteomes" id="UP000544222">
    <property type="component" value="Unassembled WGS sequence"/>
</dbReference>
<feature type="signal peptide" evidence="1">
    <location>
        <begin position="1"/>
        <end position="20"/>
    </location>
</feature>
<reference evidence="3 4" key="1">
    <citation type="submission" date="2020-08" db="EMBL/GenBank/DDBJ databases">
        <title>Genomic Encyclopedia of Type Strains, Phase IV (KMG-IV): sequencing the most valuable type-strain genomes for metagenomic binning, comparative biology and taxonomic classification.</title>
        <authorList>
            <person name="Goeker M."/>
        </authorList>
    </citation>
    <scope>NUCLEOTIDE SEQUENCE [LARGE SCALE GENOMIC DNA]</scope>
    <source>
        <strain evidence="3 4">DSM 27471</strain>
    </source>
</reference>
<feature type="chain" id="PRO_5031257081" evidence="1">
    <location>
        <begin position="21"/>
        <end position="141"/>
    </location>
</feature>
<dbReference type="EMBL" id="JACHYB010000001">
    <property type="protein sequence ID" value="MBB3186048.1"/>
    <property type="molecule type" value="Genomic_DNA"/>
</dbReference>
<dbReference type="SUPFAM" id="SSF160574">
    <property type="entry name" value="BT0923-like"/>
    <property type="match status" value="1"/>
</dbReference>
<keyword evidence="1" id="KW-0732">Signal</keyword>
<name>A0A7W5H016_9PORP</name>
<evidence type="ECO:0000313" key="3">
    <source>
        <dbReference type="EMBL" id="MBB3186048.1"/>
    </source>
</evidence>
<evidence type="ECO:0000259" key="2">
    <source>
        <dbReference type="Pfam" id="PF11396"/>
    </source>
</evidence>
<dbReference type="InterPro" id="IPR021533">
    <property type="entry name" value="PepSY-like"/>
</dbReference>